<dbReference type="Proteomes" id="UP000001449">
    <property type="component" value="Chromosome 2"/>
</dbReference>
<organism evidence="3 4">
    <name type="scientific">Thalassiosira pseudonana</name>
    <name type="common">Marine diatom</name>
    <name type="synonym">Cyclotella nana</name>
    <dbReference type="NCBI Taxonomy" id="35128"/>
    <lineage>
        <taxon>Eukaryota</taxon>
        <taxon>Sar</taxon>
        <taxon>Stramenopiles</taxon>
        <taxon>Ochrophyta</taxon>
        <taxon>Bacillariophyta</taxon>
        <taxon>Coscinodiscophyceae</taxon>
        <taxon>Thalassiosirophycidae</taxon>
        <taxon>Thalassiosirales</taxon>
        <taxon>Thalassiosiraceae</taxon>
        <taxon>Thalassiosira</taxon>
    </lineage>
</organism>
<dbReference type="Gene3D" id="2.30.110.10">
    <property type="entry name" value="Electron Transport, Fmn-binding Protein, Chain A"/>
    <property type="match status" value="1"/>
</dbReference>
<dbReference type="AlphaFoldDB" id="B8BV75"/>
<feature type="signal peptide" evidence="1">
    <location>
        <begin position="1"/>
        <end position="20"/>
    </location>
</feature>
<evidence type="ECO:0000313" key="3">
    <source>
        <dbReference type="EMBL" id="EED95410.1"/>
    </source>
</evidence>
<evidence type="ECO:0000313" key="4">
    <source>
        <dbReference type="Proteomes" id="UP000001449"/>
    </source>
</evidence>
<accession>B8BV75</accession>
<dbReference type="eggNOG" id="ENOG502S5ZD">
    <property type="taxonomic scope" value="Eukaryota"/>
</dbReference>
<proteinExistence type="predicted"/>
<dbReference type="SUPFAM" id="SSF50475">
    <property type="entry name" value="FMN-binding split barrel"/>
    <property type="match status" value="1"/>
</dbReference>
<dbReference type="HOGENOM" id="CLU_1263827_0_0_1"/>
<dbReference type="InterPro" id="IPR002563">
    <property type="entry name" value="Flavin_Rdtase-like_dom"/>
</dbReference>
<dbReference type="GO" id="GO:0010181">
    <property type="term" value="F:FMN binding"/>
    <property type="evidence" value="ECO:0007669"/>
    <property type="project" value="InterPro"/>
</dbReference>
<keyword evidence="4" id="KW-1185">Reference proteome</keyword>
<dbReference type="EMBL" id="CM000639">
    <property type="protein sequence ID" value="EED95410.1"/>
    <property type="molecule type" value="Genomic_DNA"/>
</dbReference>
<reference evidence="3 4" key="1">
    <citation type="journal article" date="2004" name="Science">
        <title>The genome of the diatom Thalassiosira pseudonana: ecology, evolution, and metabolism.</title>
        <authorList>
            <person name="Armbrust E.V."/>
            <person name="Berges J.A."/>
            <person name="Bowler C."/>
            <person name="Green B.R."/>
            <person name="Martinez D."/>
            <person name="Putnam N.H."/>
            <person name="Zhou S."/>
            <person name="Allen A.E."/>
            <person name="Apt K.E."/>
            <person name="Bechner M."/>
            <person name="Brzezinski M.A."/>
            <person name="Chaal B.K."/>
            <person name="Chiovitti A."/>
            <person name="Davis A.K."/>
            <person name="Demarest M.S."/>
            <person name="Detter J.C."/>
            <person name="Glavina T."/>
            <person name="Goodstein D."/>
            <person name="Hadi M.Z."/>
            <person name="Hellsten U."/>
            <person name="Hildebrand M."/>
            <person name="Jenkins B.D."/>
            <person name="Jurka J."/>
            <person name="Kapitonov V.V."/>
            <person name="Kroger N."/>
            <person name="Lau W.W."/>
            <person name="Lane T.W."/>
            <person name="Larimer F.W."/>
            <person name="Lippmeier J.C."/>
            <person name="Lucas S."/>
            <person name="Medina M."/>
            <person name="Montsant A."/>
            <person name="Obornik M."/>
            <person name="Parker M.S."/>
            <person name="Palenik B."/>
            <person name="Pazour G.J."/>
            <person name="Richardson P.M."/>
            <person name="Rynearson T.A."/>
            <person name="Saito M.A."/>
            <person name="Schwartz D.C."/>
            <person name="Thamatrakoln K."/>
            <person name="Valentin K."/>
            <person name="Vardi A."/>
            <person name="Wilkerson F.P."/>
            <person name="Rokhsar D.S."/>
        </authorList>
    </citation>
    <scope>NUCLEOTIDE SEQUENCE [LARGE SCALE GENOMIC DNA]</scope>
    <source>
        <strain evidence="3 4">CCMP1335</strain>
    </source>
</reference>
<dbReference type="KEGG" id="tps:THAPSDRAFT_21421"/>
<keyword evidence="1" id="KW-0732">Signal</keyword>
<evidence type="ECO:0000259" key="2">
    <source>
        <dbReference type="Pfam" id="PF01613"/>
    </source>
</evidence>
<dbReference type="InterPro" id="IPR012349">
    <property type="entry name" value="Split_barrel_FMN-bd"/>
</dbReference>
<dbReference type="RefSeq" id="XP_002287967.1">
    <property type="nucleotide sequence ID" value="XM_002287931.1"/>
</dbReference>
<reference evidence="3 4" key="2">
    <citation type="journal article" date="2008" name="Nature">
        <title>The Phaeodactylum genome reveals the evolutionary history of diatom genomes.</title>
        <authorList>
            <person name="Bowler C."/>
            <person name="Allen A.E."/>
            <person name="Badger J.H."/>
            <person name="Grimwood J."/>
            <person name="Jabbari K."/>
            <person name="Kuo A."/>
            <person name="Maheswari U."/>
            <person name="Martens C."/>
            <person name="Maumus F."/>
            <person name="Otillar R.P."/>
            <person name="Rayko E."/>
            <person name="Salamov A."/>
            <person name="Vandepoele K."/>
            <person name="Beszteri B."/>
            <person name="Gruber A."/>
            <person name="Heijde M."/>
            <person name="Katinka M."/>
            <person name="Mock T."/>
            <person name="Valentin K."/>
            <person name="Verret F."/>
            <person name="Berges J.A."/>
            <person name="Brownlee C."/>
            <person name="Cadoret J.P."/>
            <person name="Chiovitti A."/>
            <person name="Choi C.J."/>
            <person name="Coesel S."/>
            <person name="De Martino A."/>
            <person name="Detter J.C."/>
            <person name="Durkin C."/>
            <person name="Falciatore A."/>
            <person name="Fournet J."/>
            <person name="Haruta M."/>
            <person name="Huysman M.J."/>
            <person name="Jenkins B.D."/>
            <person name="Jiroutova K."/>
            <person name="Jorgensen R.E."/>
            <person name="Joubert Y."/>
            <person name="Kaplan A."/>
            <person name="Kroger N."/>
            <person name="Kroth P.G."/>
            <person name="La Roche J."/>
            <person name="Lindquist E."/>
            <person name="Lommer M."/>
            <person name="Martin-Jezequel V."/>
            <person name="Lopez P.J."/>
            <person name="Lucas S."/>
            <person name="Mangogna M."/>
            <person name="McGinnis K."/>
            <person name="Medlin L.K."/>
            <person name="Montsant A."/>
            <person name="Oudot-Le Secq M.P."/>
            <person name="Napoli C."/>
            <person name="Obornik M."/>
            <person name="Parker M.S."/>
            <person name="Petit J.L."/>
            <person name="Porcel B.M."/>
            <person name="Poulsen N."/>
            <person name="Robison M."/>
            <person name="Rychlewski L."/>
            <person name="Rynearson T.A."/>
            <person name="Schmutz J."/>
            <person name="Shapiro H."/>
            <person name="Siaut M."/>
            <person name="Stanley M."/>
            <person name="Sussman M.R."/>
            <person name="Taylor A.R."/>
            <person name="Vardi A."/>
            <person name="von Dassow P."/>
            <person name="Vyverman W."/>
            <person name="Willis A."/>
            <person name="Wyrwicz L.S."/>
            <person name="Rokhsar D.S."/>
            <person name="Weissenbach J."/>
            <person name="Armbrust E.V."/>
            <person name="Green B.R."/>
            <person name="Van de Peer Y."/>
            <person name="Grigoriev I.V."/>
        </authorList>
    </citation>
    <scope>NUCLEOTIDE SEQUENCE [LARGE SCALE GENOMIC DNA]</scope>
    <source>
        <strain evidence="3 4">CCMP1335</strain>
    </source>
</reference>
<dbReference type="Pfam" id="PF01613">
    <property type="entry name" value="Flavin_Reduct"/>
    <property type="match status" value="1"/>
</dbReference>
<feature type="chain" id="PRO_5002868689" description="Flavin reductase like domain-containing protein" evidence="1">
    <location>
        <begin position="21"/>
        <end position="219"/>
    </location>
</feature>
<name>B8BV75_THAPS</name>
<evidence type="ECO:0000256" key="1">
    <source>
        <dbReference type="SAM" id="SignalP"/>
    </source>
</evidence>
<sequence length="219" mass="24296">MVQFFPFVTRVCLLAHSMNALHLTSIPPLIDVPTYSLSTLGVDNGDDGSSVTSTMNVLTYATPISIQPFRMWSISLYKGTITHENWTRERRGVLQLLGPCHAELIRTLGGSSGRDVDKRAICAQLGFDWESLDVLDGEESDERVQWPLVLPSCLYYLQLEMVGDLIDCGSHEVALCRVVKMIADDGVQVAADELDCLNTRKLREMGIISEFGRVVSTDD</sequence>
<dbReference type="OMA" id="PERIWTI"/>
<dbReference type="InParanoid" id="B8BV75"/>
<dbReference type="PaxDb" id="35128-Thaps21421"/>
<feature type="domain" description="Flavin reductase like" evidence="2">
    <location>
        <begin position="56"/>
        <end position="186"/>
    </location>
</feature>
<dbReference type="GeneID" id="7452290"/>
<protein>
    <recommendedName>
        <fullName evidence="2">Flavin reductase like domain-containing protein</fullName>
    </recommendedName>
</protein>
<gene>
    <name evidence="3" type="ORF">THAPSDRAFT_21421</name>
</gene>